<dbReference type="PANTHER" id="PTHR43116:SF3">
    <property type="entry name" value="CLASS I PEPTIDE CHAIN RELEASE FACTOR"/>
    <property type="match status" value="1"/>
</dbReference>
<keyword evidence="4" id="KW-0963">Cytoplasm</keyword>
<dbReference type="NCBIfam" id="TIGR00020">
    <property type="entry name" value="prfB"/>
    <property type="match status" value="1"/>
</dbReference>
<evidence type="ECO:0000313" key="9">
    <source>
        <dbReference type="Proteomes" id="UP000177190"/>
    </source>
</evidence>
<feature type="modified residue" description="N5-methylglutamine" evidence="4">
    <location>
        <position position="231"/>
    </location>
</feature>
<keyword evidence="6" id="KW-0175">Coiled coil</keyword>
<dbReference type="InterPro" id="IPR045853">
    <property type="entry name" value="Pep_chain_release_fac_I_sf"/>
</dbReference>
<name>A0A1G2HN54_9BACT</name>
<dbReference type="HAMAP" id="MF_00094">
    <property type="entry name" value="Rel_fac_2"/>
    <property type="match status" value="1"/>
</dbReference>
<dbReference type="STRING" id="1802200.A2812_02150"/>
<dbReference type="InterPro" id="IPR004374">
    <property type="entry name" value="PrfB"/>
</dbReference>
<feature type="coiled-coil region" evidence="6">
    <location>
        <begin position="27"/>
        <end position="77"/>
    </location>
</feature>
<dbReference type="InterPro" id="IPR005139">
    <property type="entry name" value="PCRF"/>
</dbReference>
<comment type="caution">
    <text evidence="8">The sequence shown here is derived from an EMBL/GenBank/DDBJ whole genome shotgun (WGS) entry which is preliminary data.</text>
</comment>
<dbReference type="Gene3D" id="3.30.160.20">
    <property type="match status" value="1"/>
</dbReference>
<dbReference type="EMBL" id="MHOM01000028">
    <property type="protein sequence ID" value="OGZ63962.1"/>
    <property type="molecule type" value="Genomic_DNA"/>
</dbReference>
<evidence type="ECO:0000259" key="7">
    <source>
        <dbReference type="PROSITE" id="PS00745"/>
    </source>
</evidence>
<evidence type="ECO:0000256" key="5">
    <source>
        <dbReference type="NCBIfam" id="TIGR00020"/>
    </source>
</evidence>
<evidence type="ECO:0000256" key="3">
    <source>
        <dbReference type="ARBA" id="ARBA00022917"/>
    </source>
</evidence>
<evidence type="ECO:0000256" key="1">
    <source>
        <dbReference type="ARBA" id="ARBA00010835"/>
    </source>
</evidence>
<sequence length="345" mass="39476">MENKQKELKKLEAESLKPNFWQDAENAAKVQQEISELKQETETAEKLEKELNELSGLAKLMKEDENLEKELDKKFLEFEKEIEKQEFKIFLSGKYDKNNAILEIFSGAGGQDAQDWVTMLLRMYERYCQKKGFKTEILHQSFGDAGGPDGRIGTKSLTLEIKGKFAYGFLKKETGVHRLVRISPFSAQKLRHTSFALVDVLPEIEDKNEEIKIKPEDLKIDTFRASGPGGQYVNKTESAIRITHIPTGIVVSSQAERLQGKNKGKAMKILQAKLYQLEEEKKEKELKEIKGEAISASWGNQIRSYVLHPYKMVKDLRTQYETSDAESILDGDLEEFVQAELKLAY</sequence>
<dbReference type="GO" id="GO:0016149">
    <property type="term" value="F:translation release factor activity, codon specific"/>
    <property type="evidence" value="ECO:0007669"/>
    <property type="project" value="UniProtKB-UniRule"/>
</dbReference>
<evidence type="ECO:0000256" key="2">
    <source>
        <dbReference type="ARBA" id="ARBA00022481"/>
    </source>
</evidence>
<dbReference type="Gene3D" id="3.30.70.1660">
    <property type="match status" value="1"/>
</dbReference>
<comment type="PTM">
    <text evidence="4">Methylated by PrmC. Methylation increases the termination efficiency of RF2.</text>
</comment>
<evidence type="ECO:0000256" key="6">
    <source>
        <dbReference type="SAM" id="Coils"/>
    </source>
</evidence>
<evidence type="ECO:0000256" key="4">
    <source>
        <dbReference type="HAMAP-Rule" id="MF_00094"/>
    </source>
</evidence>
<dbReference type="Pfam" id="PF03462">
    <property type="entry name" value="PCRF"/>
    <property type="match status" value="1"/>
</dbReference>
<dbReference type="FunFam" id="3.30.160.20:FF:000004">
    <property type="entry name" value="Peptide chain release factor 1"/>
    <property type="match status" value="1"/>
</dbReference>
<dbReference type="SUPFAM" id="SSF75620">
    <property type="entry name" value="Release factor"/>
    <property type="match status" value="1"/>
</dbReference>
<gene>
    <name evidence="4" type="primary">prfB</name>
    <name evidence="8" type="ORF">A2812_02150</name>
</gene>
<dbReference type="PROSITE" id="PS00745">
    <property type="entry name" value="RF_PROK_I"/>
    <property type="match status" value="1"/>
</dbReference>
<dbReference type="GO" id="GO:0005737">
    <property type="term" value="C:cytoplasm"/>
    <property type="evidence" value="ECO:0007669"/>
    <property type="project" value="UniProtKB-SubCell"/>
</dbReference>
<dbReference type="AlphaFoldDB" id="A0A1G2HN54"/>
<dbReference type="InterPro" id="IPR000352">
    <property type="entry name" value="Pep_chain_release_fac_I"/>
</dbReference>
<dbReference type="Proteomes" id="UP000177190">
    <property type="component" value="Unassembled WGS sequence"/>
</dbReference>
<keyword evidence="3 4" id="KW-0648">Protein biosynthesis</keyword>
<proteinExistence type="inferred from homology"/>
<comment type="subcellular location">
    <subcellularLocation>
        <location evidence="4">Cytoplasm</location>
    </subcellularLocation>
</comment>
<feature type="domain" description="Prokaryotic-type class I peptide chain release factors" evidence="7">
    <location>
        <begin position="224"/>
        <end position="240"/>
    </location>
</feature>
<dbReference type="Pfam" id="PF00472">
    <property type="entry name" value="RF-1"/>
    <property type="match status" value="1"/>
</dbReference>
<protein>
    <recommendedName>
        <fullName evidence="4 5">Peptide chain release factor 2</fullName>
        <shortName evidence="4">RF-2</shortName>
    </recommendedName>
</protein>
<dbReference type="SMART" id="SM00937">
    <property type="entry name" value="PCRF"/>
    <property type="match status" value="1"/>
</dbReference>
<dbReference type="PANTHER" id="PTHR43116">
    <property type="entry name" value="PEPTIDE CHAIN RELEASE FACTOR 2"/>
    <property type="match status" value="1"/>
</dbReference>
<organism evidence="8 9">
    <name type="scientific">Candidatus Staskawiczbacteria bacterium RIFCSPHIGHO2_01_FULL_36_16</name>
    <dbReference type="NCBI Taxonomy" id="1802200"/>
    <lineage>
        <taxon>Bacteria</taxon>
        <taxon>Candidatus Staskawicziibacteriota</taxon>
    </lineage>
</organism>
<dbReference type="Gene3D" id="1.20.58.410">
    <property type="entry name" value="Release factor"/>
    <property type="match status" value="1"/>
</dbReference>
<accession>A0A1G2HN54</accession>
<evidence type="ECO:0000313" key="8">
    <source>
        <dbReference type="EMBL" id="OGZ63962.1"/>
    </source>
</evidence>
<comment type="similarity">
    <text evidence="1 4">Belongs to the prokaryotic/mitochondrial release factor family.</text>
</comment>
<reference evidence="8 9" key="1">
    <citation type="journal article" date="2016" name="Nat. Commun.">
        <title>Thousands of microbial genomes shed light on interconnected biogeochemical processes in an aquifer system.</title>
        <authorList>
            <person name="Anantharaman K."/>
            <person name="Brown C.T."/>
            <person name="Hug L.A."/>
            <person name="Sharon I."/>
            <person name="Castelle C.J."/>
            <person name="Probst A.J."/>
            <person name="Thomas B.C."/>
            <person name="Singh A."/>
            <person name="Wilkins M.J."/>
            <person name="Karaoz U."/>
            <person name="Brodie E.L."/>
            <person name="Williams K.H."/>
            <person name="Hubbard S.S."/>
            <person name="Banfield J.F."/>
        </authorList>
    </citation>
    <scope>NUCLEOTIDE SEQUENCE [LARGE SCALE GENOMIC DNA]</scope>
</reference>
<keyword evidence="2 4" id="KW-0488">Methylation</keyword>
<comment type="function">
    <text evidence="4">Peptide chain release factor 2 directs the termination of translation in response to the peptide chain termination codons UGA and UAA.</text>
</comment>